<comment type="caution">
    <text evidence="1">The sequence shown here is derived from an EMBL/GenBank/DDBJ whole genome shotgun (WGS) entry which is preliminary data.</text>
</comment>
<dbReference type="Proteomes" id="UP000249542">
    <property type="component" value="Unassembled WGS sequence"/>
</dbReference>
<dbReference type="RefSeq" id="WP_111540244.1">
    <property type="nucleotide sequence ID" value="NZ_QKYV01000002.1"/>
</dbReference>
<dbReference type="Pfam" id="PF05139">
    <property type="entry name" value="Erythro_esteras"/>
    <property type="match status" value="1"/>
</dbReference>
<protein>
    <submittedName>
        <fullName evidence="1">Erythromycin esterase</fullName>
    </submittedName>
</protein>
<dbReference type="InterPro" id="IPR007815">
    <property type="entry name" value="Emycin_Estase"/>
</dbReference>
<proteinExistence type="predicted"/>
<dbReference type="Gene3D" id="3.40.1660.10">
    <property type="entry name" value="EreA-like (biosynthetic domain)"/>
    <property type="match status" value="1"/>
</dbReference>
<gene>
    <name evidence="1" type="ORF">LX95_00907</name>
</gene>
<organism evidence="1 2">
    <name type="scientific">Mesonia algae</name>
    <dbReference type="NCBI Taxonomy" id="213248"/>
    <lineage>
        <taxon>Bacteria</taxon>
        <taxon>Pseudomonadati</taxon>
        <taxon>Bacteroidota</taxon>
        <taxon>Flavobacteriia</taxon>
        <taxon>Flavobacteriales</taxon>
        <taxon>Flavobacteriaceae</taxon>
        <taxon>Mesonia</taxon>
    </lineage>
</organism>
<dbReference type="AlphaFoldDB" id="A0A2W7IV77"/>
<sequence>MRKSVLLSIFFFLNQITSSQIKKNVYELNSINELLTVEVKKMIDLNINKKQTVFLGEAVHYSGSDFLAKIEFVKYLVIEHDYKDIAFESDFFALLFEHEKRNLYKMWSESNQCKELFVFLKENNVTIWGFDNKLYSRFSYQNFTEKLSSILRESNFELNEEFIKLTKLIISNQYDSRKKLSQKEVEFLKKYTLELQNNEIIKSNKLWHQILKSFESTIELYTVKDNLSNKNLITIRDKQMAKNLDFLIKTNPNKKFIVWLANGHMSKSNSKLMKGQTMGYQFREQNPNSSYHIAFGSIRLPERKEKEIIKAGRKSNNVLSLLPSLEKNYFLDAKKIISENVELTNKVFNDMYIFNLPNNKTKLLNNFDALVFIAKGEVVTYPK</sequence>
<keyword evidence="2" id="KW-1185">Reference proteome</keyword>
<dbReference type="GO" id="GO:0046677">
    <property type="term" value="P:response to antibiotic"/>
    <property type="evidence" value="ECO:0007669"/>
    <property type="project" value="InterPro"/>
</dbReference>
<name>A0A2W7IV77_9FLAO</name>
<evidence type="ECO:0000313" key="2">
    <source>
        <dbReference type="Proteomes" id="UP000249542"/>
    </source>
</evidence>
<dbReference type="SUPFAM" id="SSF159501">
    <property type="entry name" value="EreA/ChaN-like"/>
    <property type="match status" value="1"/>
</dbReference>
<reference evidence="1 2" key="1">
    <citation type="submission" date="2018-06" db="EMBL/GenBank/DDBJ databases">
        <title>Genomic Encyclopedia of Archaeal and Bacterial Type Strains, Phase II (KMG-II): from individual species to whole genera.</title>
        <authorList>
            <person name="Goeker M."/>
        </authorList>
    </citation>
    <scope>NUCLEOTIDE SEQUENCE [LARGE SCALE GENOMIC DNA]</scope>
    <source>
        <strain evidence="1 2">DSM 15361</strain>
    </source>
</reference>
<evidence type="ECO:0000313" key="1">
    <source>
        <dbReference type="EMBL" id="PZW42593.1"/>
    </source>
</evidence>
<dbReference type="EMBL" id="QKYV01000002">
    <property type="protein sequence ID" value="PZW42593.1"/>
    <property type="molecule type" value="Genomic_DNA"/>
</dbReference>
<dbReference type="Gene3D" id="3.30.1870.10">
    <property type="entry name" value="EreA-like, domain 2"/>
    <property type="match status" value="1"/>
</dbReference>
<accession>A0A2W7IV77</accession>
<dbReference type="Gene3D" id="1.20.1440.30">
    <property type="entry name" value="Biosynthetic Protein domain"/>
    <property type="match status" value="1"/>
</dbReference>